<dbReference type="WormBase" id="ZC317.7">
    <property type="protein sequence ID" value="CE15179"/>
    <property type="gene ID" value="WBGene00022590"/>
</dbReference>
<dbReference type="FunCoup" id="Q23079">
    <property type="interactions" value="836"/>
</dbReference>
<dbReference type="STRING" id="6239.ZC317.7.1"/>
<dbReference type="IntAct" id="Q23079">
    <property type="interactions" value="5"/>
</dbReference>
<dbReference type="PaxDb" id="6239-ZC317.7"/>
<dbReference type="AGR" id="WB:WBGene00022590"/>
<evidence type="ECO:0000313" key="4">
    <source>
        <dbReference type="Proteomes" id="UP000001940"/>
    </source>
</evidence>
<feature type="compositionally biased region" description="Pro residues" evidence="2">
    <location>
        <begin position="241"/>
        <end position="251"/>
    </location>
</feature>
<evidence type="ECO:0000256" key="2">
    <source>
        <dbReference type="SAM" id="MobiDB-lite"/>
    </source>
</evidence>
<feature type="region of interest" description="Disordered" evidence="2">
    <location>
        <begin position="459"/>
        <end position="488"/>
    </location>
</feature>
<proteinExistence type="predicted"/>
<keyword evidence="4" id="KW-1185">Reference proteome</keyword>
<evidence type="ECO:0000256" key="1">
    <source>
        <dbReference type="SAM" id="Coils"/>
    </source>
</evidence>
<feature type="region of interest" description="Disordered" evidence="2">
    <location>
        <begin position="518"/>
        <end position="541"/>
    </location>
</feature>
<feature type="region of interest" description="Disordered" evidence="2">
    <location>
        <begin position="78"/>
        <end position="97"/>
    </location>
</feature>
<dbReference type="SMR" id="Q23079"/>
<dbReference type="RefSeq" id="NP_504446.1">
    <property type="nucleotide sequence ID" value="NM_072045.4"/>
</dbReference>
<dbReference type="OMA" id="NEICEFY"/>
<organism evidence="3 4">
    <name type="scientific">Caenorhabditis elegans</name>
    <dbReference type="NCBI Taxonomy" id="6239"/>
    <lineage>
        <taxon>Eukaryota</taxon>
        <taxon>Metazoa</taxon>
        <taxon>Ecdysozoa</taxon>
        <taxon>Nematoda</taxon>
        <taxon>Chromadorea</taxon>
        <taxon>Rhabditida</taxon>
        <taxon>Rhabditina</taxon>
        <taxon>Rhabditomorpha</taxon>
        <taxon>Rhabditoidea</taxon>
        <taxon>Rhabditidae</taxon>
        <taxon>Peloderinae</taxon>
        <taxon>Caenorhabditis</taxon>
    </lineage>
</organism>
<dbReference type="GeneID" id="191143"/>
<reference evidence="3 4" key="1">
    <citation type="journal article" date="1998" name="Science">
        <title>Genome sequence of the nematode C. elegans: a platform for investigating biology.</title>
        <authorList>
            <consortium name="The C. elegans sequencing consortium"/>
            <person name="Sulson J.E."/>
            <person name="Waterston R."/>
        </authorList>
    </citation>
    <scope>NUCLEOTIDE SEQUENCE [LARGE SCALE GENOMIC DNA]</scope>
    <source>
        <strain evidence="3 4">Bristol N2</strain>
    </source>
</reference>
<gene>
    <name evidence="3" type="ORF">CELE_ZC317.7</name>
    <name evidence="3 5" type="ORF">ZC317.7</name>
</gene>
<dbReference type="KEGG" id="cel:CELE_ZC317.7"/>
<feature type="compositionally biased region" description="Low complexity" evidence="2">
    <location>
        <begin position="78"/>
        <end position="92"/>
    </location>
</feature>
<dbReference type="HOGENOM" id="CLU_475086_0_0_1"/>
<feature type="compositionally biased region" description="Polar residues" evidence="2">
    <location>
        <begin position="460"/>
        <end position="476"/>
    </location>
</feature>
<feature type="coiled-coil region" evidence="1">
    <location>
        <begin position="430"/>
        <end position="457"/>
    </location>
</feature>
<dbReference type="PIR" id="T29747">
    <property type="entry name" value="T29747"/>
</dbReference>
<dbReference type="EMBL" id="BX284605">
    <property type="protein sequence ID" value="CCD69055.1"/>
    <property type="molecule type" value="Genomic_DNA"/>
</dbReference>
<dbReference type="UCSC" id="ZC317.7">
    <property type="organism name" value="c. elegans"/>
</dbReference>
<feature type="compositionally biased region" description="Low complexity" evidence="2">
    <location>
        <begin position="231"/>
        <end position="240"/>
    </location>
</feature>
<evidence type="ECO:0000313" key="3">
    <source>
        <dbReference type="EMBL" id="CCD69055.1"/>
    </source>
</evidence>
<sequence>MLPSRSESDDDKYIPSGLLNIAGSTANTNDIKVSEICEFYNDNKPACNVVEKSSRESDVFVDLSGKEAEIIARPAPIAPVSSDASKPSNSPSVASRILTIPPGSHVLGLPGVDPREISTMPSQSHMPTFSPPGPVKRQNVYHHAPLQIPAIYAVPGHPMIHQRPMPYCPPGLLALKQKSLATMQLPVTMINPNAGMYPHVIVPMHPQMAAMAATFNPGLMVVSHPVPVIPIPSNSSQSSQPPMPAPQPTTPEEPRVCAGLRKQLKMEAAARFKAERDAQKAKLKAEKLAEKTKTTVVKKKKEKISGQSNRKFSNFSKDMFVIRLKDVDSFDRNNEIWRIDNHVLLQKFCGVPSLRAPARQFQSTNRMSGYDSRATWRLFIINPDNVEVNEYGSEVTIREYPSINDLRQAKQRAELKDGAFSEIEKSEYGEKVIRHEAKKLSREQKRLERKQRKLQWKRQFTTASSKFQSTSDNPSELNDAEKALSNSRMGERDEAVCRDIIAELLDAIEVNEYDDEDSCMYSDLESSSSEDDEEDAGSLISVAYSTDNEDFKSCKIELFQEDELPEVALELTID</sequence>
<name>Q23079_CAEEL</name>
<dbReference type="AlphaFoldDB" id="Q23079"/>
<protein>
    <submittedName>
        <fullName evidence="3">YDG domain-containing protein</fullName>
    </submittedName>
</protein>
<feature type="region of interest" description="Disordered" evidence="2">
    <location>
        <begin position="231"/>
        <end position="254"/>
    </location>
</feature>
<dbReference type="Proteomes" id="UP000001940">
    <property type="component" value="Chromosome V"/>
</dbReference>
<accession>Q23079</accession>
<dbReference type="CTD" id="191143"/>
<dbReference type="OrthoDB" id="5857813at2759"/>
<dbReference type="InParanoid" id="Q23079"/>
<evidence type="ECO:0000313" key="5">
    <source>
        <dbReference type="WormBase" id="ZC317.7"/>
    </source>
</evidence>
<dbReference type="eggNOG" id="ENOG502TFF3">
    <property type="taxonomic scope" value="Eukaryota"/>
</dbReference>
<keyword evidence="1" id="KW-0175">Coiled coil</keyword>
<dbReference type="Bgee" id="WBGene00022590">
    <property type="expression patterns" value="Expressed in adult organism and 2 other cell types or tissues"/>
</dbReference>